<comment type="caution">
    <text evidence="2">The sequence shown here is derived from an EMBL/GenBank/DDBJ whole genome shotgun (WGS) entry which is preliminary data.</text>
</comment>
<dbReference type="RefSeq" id="WP_075818745.1">
    <property type="nucleotide sequence ID" value="NZ_CAPNHH010000003.1"/>
</dbReference>
<gene>
    <name evidence="2" type="ORF">BO222_04430</name>
</gene>
<evidence type="ECO:0000313" key="3">
    <source>
        <dbReference type="Proteomes" id="UP000186341"/>
    </source>
</evidence>
<proteinExistence type="predicted"/>
<feature type="region of interest" description="Disordered" evidence="1">
    <location>
        <begin position="1"/>
        <end position="21"/>
    </location>
</feature>
<dbReference type="OrthoDB" id="9976180at2"/>
<name>A0A1U7NH55_9FIRM</name>
<organism evidence="2 3">
    <name type="scientific">Ileibacterium valens</name>
    <dbReference type="NCBI Taxonomy" id="1862668"/>
    <lineage>
        <taxon>Bacteria</taxon>
        <taxon>Bacillati</taxon>
        <taxon>Bacillota</taxon>
        <taxon>Erysipelotrichia</taxon>
        <taxon>Erysipelotrichales</taxon>
        <taxon>Erysipelotrichaceae</taxon>
        <taxon>Ileibacterium</taxon>
    </lineage>
</organism>
<dbReference type="AlphaFoldDB" id="A0A1U7NH55"/>
<sequence length="121" mass="13904">MLWDIFKSSSRNTKRAPAPVSRPVEPEEYFHGVPLSELSDLAKTINKGIRCSLDNSGFLIFHYWTNRGNITVSAQNSVDENGKLYKLFSYHYPGQNWCPLDDFIDKANETFTFTPGRPRNE</sequence>
<dbReference type="GeneID" id="82202462"/>
<reference evidence="2 3" key="1">
    <citation type="submission" date="2016-11" db="EMBL/GenBank/DDBJ databases">
        <title>Description of two novel members of the family Erysipelotrichaceae: Ileibacterium lipovorans gen. nov., sp. nov. and Dubosiella newyorkensis, gen. nov., sp. nov.</title>
        <authorList>
            <person name="Cox L.M."/>
            <person name="Sohn J."/>
            <person name="Tyrrell K.L."/>
            <person name="Citron D.M."/>
            <person name="Lawson P.A."/>
            <person name="Patel N.B."/>
            <person name="Iizumi T."/>
            <person name="Perez-Perez G.I."/>
            <person name="Goldstein E.J."/>
            <person name="Blaser M.J."/>
        </authorList>
    </citation>
    <scope>NUCLEOTIDE SEQUENCE [LARGE SCALE GENOMIC DNA]</scope>
    <source>
        <strain evidence="2 3">NYU-BL-A3</strain>
    </source>
</reference>
<accession>A0A1U7NH55</accession>
<protein>
    <submittedName>
        <fullName evidence="2">Uncharacterized protein</fullName>
    </submittedName>
</protein>
<dbReference type="Proteomes" id="UP000186341">
    <property type="component" value="Unassembled WGS sequence"/>
</dbReference>
<dbReference type="EMBL" id="MPJW01000098">
    <property type="protein sequence ID" value="OLU40817.1"/>
    <property type="molecule type" value="Genomic_DNA"/>
</dbReference>
<evidence type="ECO:0000313" key="2">
    <source>
        <dbReference type="EMBL" id="OLU40817.1"/>
    </source>
</evidence>
<keyword evidence="3" id="KW-1185">Reference proteome</keyword>
<evidence type="ECO:0000256" key="1">
    <source>
        <dbReference type="SAM" id="MobiDB-lite"/>
    </source>
</evidence>